<evidence type="ECO:0000313" key="2">
    <source>
        <dbReference type="Proteomes" id="UP000176037"/>
    </source>
</evidence>
<proteinExistence type="predicted"/>
<protein>
    <recommendedName>
        <fullName evidence="3">Haloacid dehalogenase</fullName>
    </recommendedName>
</protein>
<keyword evidence="2" id="KW-1185">Reference proteome</keyword>
<dbReference type="RefSeq" id="WP_070175507.1">
    <property type="nucleotide sequence ID" value="NZ_BMJR01000001.1"/>
</dbReference>
<reference evidence="1 2" key="1">
    <citation type="submission" date="2016-09" db="EMBL/GenBank/DDBJ databases">
        <title>Alteromonas lipolytica, a new species isolated from sea water.</title>
        <authorList>
            <person name="Wu Y.-H."/>
            <person name="Cheng H."/>
            <person name="Xu X.-W."/>
        </authorList>
    </citation>
    <scope>NUCLEOTIDE SEQUENCE [LARGE SCALE GENOMIC DNA]</scope>
    <source>
        <strain evidence="1 2">JW12</strain>
    </source>
</reference>
<gene>
    <name evidence="1" type="ORF">BFC17_13395</name>
</gene>
<dbReference type="Gene3D" id="1.10.150.400">
    <property type="match status" value="1"/>
</dbReference>
<dbReference type="InterPro" id="IPR036412">
    <property type="entry name" value="HAD-like_sf"/>
</dbReference>
<comment type="caution">
    <text evidence="1">The sequence shown here is derived from an EMBL/GenBank/DDBJ whole genome shotgun (WGS) entry which is preliminary data.</text>
</comment>
<accession>A0A1E8FG73</accession>
<dbReference type="EMBL" id="MJIC01000010">
    <property type="protein sequence ID" value="OFI34588.1"/>
    <property type="molecule type" value="Genomic_DNA"/>
</dbReference>
<dbReference type="SUPFAM" id="SSF56784">
    <property type="entry name" value="HAD-like"/>
    <property type="match status" value="1"/>
</dbReference>
<organism evidence="1 2">
    <name type="scientific">Alteromonas lipolytica</name>
    <dbReference type="NCBI Taxonomy" id="1856405"/>
    <lineage>
        <taxon>Bacteria</taxon>
        <taxon>Pseudomonadati</taxon>
        <taxon>Pseudomonadota</taxon>
        <taxon>Gammaproteobacteria</taxon>
        <taxon>Alteromonadales</taxon>
        <taxon>Alteromonadaceae</taxon>
        <taxon>Alteromonas/Salinimonas group</taxon>
        <taxon>Alteromonas</taxon>
    </lineage>
</organism>
<dbReference type="CDD" id="cd01427">
    <property type="entry name" value="HAD_like"/>
    <property type="match status" value="1"/>
</dbReference>
<dbReference type="InterPro" id="IPR023214">
    <property type="entry name" value="HAD_sf"/>
</dbReference>
<evidence type="ECO:0000313" key="1">
    <source>
        <dbReference type="EMBL" id="OFI34588.1"/>
    </source>
</evidence>
<sequence>MNNTTDSVLTPFTQNILDSVERQNIQMVSFDIFDTLVHRKTARPVDVFALAFEQIQHQYPLAMTAAEYRELRQSTEMRVKRGAVSGEVGLNDIISALPFNADIKRSLLDAELAAESACGFLNQAICQLIATLVNNGVKVVLISDMYLSAEHIRRCFFAASETLQQLPLYVSCELQCNKATGKLYQHVQRVEQINPRHWLHIGDHPVSDGEMADKAGIHCALLRGALNEADIVKQEITLFTSDQHFNAARLISTAHYHHNRSAAFDIGSFVWGPILFAFADWVIGQALKTQSRGILCLMREAEVFAPIIEWRLAQRDIHSVRVEKLYASRKSTFWPGIDVSQPDWFEDLIYVLVQRRGYTVADFYRDFRLSADGLLTRYAGVAIRDTDGLFEQGENLLKLLTSNARSNKSVVQDYIGEQRARFTRYYQTHIKMGLDECVTVDLGNGGTIPHQIEAIMQTSSKANLLFYSSERIYRYADKTHYSSFVSAHSDSRNLRQLLSRSPECIEPFLVGDCGTVTGYSDDEMATPEQASSLPENSAYVQDFLAGLKCYFEVHHQYQLAAIDVQDVLPLLYRYIQLPTRTEALLFTHILHQDNFGSNDAYPIITQAQGDEVSHWPVAEFYQAFCQYPKIKVGKIHWPQAVITLLDDKYLSRQNGLLSMDTDADVLNLMERVLAQQWQRFAVYGAGLFFEKLLPHLQKHNLHIEQVIDRKAEISGPYQVAGFEVQSLQSALQNGCDKILISSFAFKDEIARNIYEQSQLQSQGQSKGAIDILSL</sequence>
<dbReference type="STRING" id="1856405.BFC17_13395"/>
<dbReference type="AlphaFoldDB" id="A0A1E8FG73"/>
<dbReference type="Gene3D" id="3.40.50.1000">
    <property type="entry name" value="HAD superfamily/HAD-like"/>
    <property type="match status" value="1"/>
</dbReference>
<evidence type="ECO:0008006" key="3">
    <source>
        <dbReference type="Google" id="ProtNLM"/>
    </source>
</evidence>
<dbReference type="Proteomes" id="UP000176037">
    <property type="component" value="Unassembled WGS sequence"/>
</dbReference>
<name>A0A1E8FG73_9ALTE</name>